<evidence type="ECO:0000313" key="5">
    <source>
        <dbReference type="EMBL" id="KAG0498314.1"/>
    </source>
</evidence>
<feature type="compositionally biased region" description="Polar residues" evidence="3">
    <location>
        <begin position="20"/>
        <end position="52"/>
    </location>
</feature>
<evidence type="ECO:0000259" key="4">
    <source>
        <dbReference type="PROSITE" id="PS51823"/>
    </source>
</evidence>
<dbReference type="InterPro" id="IPR007967">
    <property type="entry name" value="GSKIP_dom"/>
</dbReference>
<dbReference type="GO" id="GO:0005737">
    <property type="term" value="C:cytoplasm"/>
    <property type="evidence" value="ECO:0007669"/>
    <property type="project" value="TreeGrafter"/>
</dbReference>
<organism evidence="5 6">
    <name type="scientific">Vanilla planifolia</name>
    <name type="common">Vanilla</name>
    <dbReference type="NCBI Taxonomy" id="51239"/>
    <lineage>
        <taxon>Eukaryota</taxon>
        <taxon>Viridiplantae</taxon>
        <taxon>Streptophyta</taxon>
        <taxon>Embryophyta</taxon>
        <taxon>Tracheophyta</taxon>
        <taxon>Spermatophyta</taxon>
        <taxon>Magnoliopsida</taxon>
        <taxon>Liliopsida</taxon>
        <taxon>Asparagales</taxon>
        <taxon>Orchidaceae</taxon>
        <taxon>Vanilloideae</taxon>
        <taxon>Vanilleae</taxon>
        <taxon>Vanilla</taxon>
    </lineage>
</organism>
<proteinExistence type="predicted"/>
<dbReference type="Pfam" id="PF13236">
    <property type="entry name" value="CLU"/>
    <property type="match status" value="1"/>
</dbReference>
<dbReference type="PROSITE" id="PS51823">
    <property type="entry name" value="CLU"/>
    <property type="match status" value="1"/>
</dbReference>
<keyword evidence="1" id="KW-0963">Cytoplasm</keyword>
<dbReference type="FunFam" id="3.30.2280.10:FF:000002">
    <property type="entry name" value="Clustered mitochondria protein homolog"/>
    <property type="match status" value="1"/>
</dbReference>
<dbReference type="SUPFAM" id="SSF103107">
    <property type="entry name" value="Hypothetical protein c14orf129, hspc210"/>
    <property type="match status" value="1"/>
</dbReference>
<dbReference type="Gene3D" id="3.30.2280.10">
    <property type="entry name" value="Hypothetical protein (hspc210)"/>
    <property type="match status" value="1"/>
</dbReference>
<dbReference type="Proteomes" id="UP000636800">
    <property type="component" value="Chromosome 1"/>
</dbReference>
<comment type="caution">
    <text evidence="5">The sequence shown here is derived from an EMBL/GenBank/DDBJ whole genome shotgun (WGS) entry which is preliminary data.</text>
</comment>
<dbReference type="PANTHER" id="PTHR12601:SF6">
    <property type="entry name" value="CLUSTERED MITOCHONDRIA PROTEIN HOMOLOG"/>
    <property type="match status" value="1"/>
</dbReference>
<feature type="region of interest" description="Disordered" evidence="3">
    <location>
        <begin position="1"/>
        <end position="83"/>
    </location>
</feature>
<evidence type="ECO:0000256" key="1">
    <source>
        <dbReference type="ARBA" id="ARBA00022490"/>
    </source>
</evidence>
<dbReference type="Pfam" id="PF13424">
    <property type="entry name" value="TPR_12"/>
    <property type="match status" value="2"/>
</dbReference>
<dbReference type="InterPro" id="IPR025697">
    <property type="entry name" value="CLU_dom"/>
</dbReference>
<feature type="compositionally biased region" description="Basic and acidic residues" evidence="3">
    <location>
        <begin position="53"/>
        <end position="70"/>
    </location>
</feature>
<dbReference type="InterPro" id="IPR033646">
    <property type="entry name" value="CLU-central"/>
</dbReference>
<feature type="domain" description="Clu" evidence="4">
    <location>
        <begin position="304"/>
        <end position="632"/>
    </location>
</feature>
<dbReference type="Pfam" id="PF15044">
    <property type="entry name" value="CLU_N"/>
    <property type="match status" value="1"/>
</dbReference>
<feature type="compositionally biased region" description="Basic residues" evidence="3">
    <location>
        <begin position="1355"/>
        <end position="1365"/>
    </location>
</feature>
<reference evidence="5 6" key="1">
    <citation type="journal article" date="2020" name="Nat. Food">
        <title>A phased Vanilla planifolia genome enables genetic improvement of flavour and production.</title>
        <authorList>
            <person name="Hasing T."/>
            <person name="Tang H."/>
            <person name="Brym M."/>
            <person name="Khazi F."/>
            <person name="Huang T."/>
            <person name="Chambers A.H."/>
        </authorList>
    </citation>
    <scope>NUCLEOTIDE SEQUENCE [LARGE SCALE GENOMIC DNA]</scope>
    <source>
        <tissue evidence="5">Leaf</tissue>
    </source>
</reference>
<dbReference type="SUPFAM" id="SSF48452">
    <property type="entry name" value="TPR-like"/>
    <property type="match status" value="1"/>
</dbReference>
<dbReference type="Gene3D" id="1.25.40.10">
    <property type="entry name" value="Tetratricopeptide repeat domain"/>
    <property type="match status" value="1"/>
</dbReference>
<accession>A0A835RZ65</accession>
<feature type="compositionally biased region" description="Polar residues" evidence="3">
    <location>
        <begin position="1307"/>
        <end position="1322"/>
    </location>
</feature>
<keyword evidence="2" id="KW-0802">TPR repeat</keyword>
<dbReference type="SMART" id="SM00028">
    <property type="entry name" value="TPR"/>
    <property type="match status" value="4"/>
</dbReference>
<keyword evidence="6" id="KW-1185">Reference proteome</keyword>
<evidence type="ECO:0000313" key="6">
    <source>
        <dbReference type="Proteomes" id="UP000636800"/>
    </source>
</evidence>
<dbReference type="InterPro" id="IPR027523">
    <property type="entry name" value="CLU_prot"/>
</dbReference>
<dbReference type="EMBL" id="JADCNL010000001">
    <property type="protein sequence ID" value="KAG0498314.1"/>
    <property type="molecule type" value="Genomic_DNA"/>
</dbReference>
<feature type="repeat" description="TPR" evidence="2">
    <location>
        <begin position="1097"/>
        <end position="1130"/>
    </location>
</feature>
<dbReference type="FunFam" id="1.25.40.10:FF:000230">
    <property type="entry name" value="Clustered mitochondria protein homolog"/>
    <property type="match status" value="1"/>
</dbReference>
<feature type="region of interest" description="Disordered" evidence="3">
    <location>
        <begin position="1307"/>
        <end position="1365"/>
    </location>
</feature>
<protein>
    <recommendedName>
        <fullName evidence="4">Clu domain-containing protein</fullName>
    </recommendedName>
</protein>
<dbReference type="CDD" id="cd15466">
    <property type="entry name" value="CLU-central"/>
    <property type="match status" value="1"/>
</dbReference>
<dbReference type="OrthoDB" id="6418713at2759"/>
<feature type="compositionally biased region" description="Basic residues" evidence="3">
    <location>
        <begin position="1"/>
        <end position="16"/>
    </location>
</feature>
<dbReference type="PROSITE" id="PS50005">
    <property type="entry name" value="TPR"/>
    <property type="match status" value="1"/>
</dbReference>
<sequence>MAGKANKTRSRGKSFHRSAADSSEASVSKDVSVTVNSVNGDASQFCGSADSNSKAENDKEGMSIENDKEGMTNTPEATSMKAEGDPRLYPITIKTQSGEKLELQLSPGDSVIDIRQFLLDAPETCFFTCYDLVLHAKDGSTHLLGDYNEISEVADITSGGCSLEMVGAPYDDRSIRSHVHRARDLLSLSNLHTSLSTSLALQHEHSPQKSPDFAKVETPELDGLGFMEDVTNSIGNLVVSPEEIKCLEIILFSSFNPPPSYRRLVGDLIYIEVKTLEGSEFCISGTTKGFYVNSSTGSILDPKPAKAAYEASTLVGLLQKISPKFKRGFREVLERKALGHPFENVQALLPPFVWLGSHPIPDHVRDAAGAEDALVLSYGSELIGMQRIGMKSYSLVGSFLIRVFRKATKGAIGVINRCIPPINPNDPDCFHMYVHNNIFFSFAVDEDLGLISKHQISNADLNLSEHHEDPNSPKNVHSSVLDSDSAAAAEVQMPDSEQATYASANNDLKGTKAYQEADIPGLYNLAMAIVDYRGYRVVAQSIIPGILQGDKSDSLLYGSVDNGKKICWNESFHLKVQEAAKRLHLKEHTVFDGSGNVIKLAAPVECKGIVGSDDRHYLLDLMRVTPRDVNYQGPGSRFCVLRPELVASFCENVMKSEAGERSLSHSKREAQVSSDCLRSEKLEDLEEDSKDDTCTTDNVTSEHNQTSQEIWLNPNVFTEFKLAGTEEEIAADEALVRKAGSYLVDTILPKFVEDLCSLDVSPMDGQTLTDALHAHGINVRYLGGQLDLNIYHISLDLCSSEIIVRTAKHILKEELRDTQDHDIAPTISHFFNCFFGNVTLGTKVSLSSLPSKAQKKDQIYHRFPQKYGKGHIRWNHSGCLRKVQSPQAYLNSEWLWYSIQEFAKAKYKYELPEDASLRVKKISIIRNLCQKVGITIAARKYDLDAASPFQNLDILNLQPVVKHSVPLCLEAKNLIEAGKTRLAEGTLNEAYTLFSEAFSVLQQVTGPMHREVANCCRYLAMVLYHAGDMKGAITQQHKELIINERCLGLDHPDTAHSYGNMALFYHGLNQTELALRHMSRTLLLLGLSAGPDHPDVAATFINVAMMYQDLGKMDNALRYLQEALKKNERLLGSDHIQTAVCYHALAIAFNCMGAYKLSIQHETKTYEILAKQLGEDDSRTRDSENWIKAFKVREAQANAQKQKGKMVNPSSAQKAIDILKANPDLIQAFQAASIGSGVNTSTINKSINAALVGEALPRGRGVDERAARAAAEVRKKAAAKGLLGRPNGSPVQTMQLNQFLTLMNNSMASPPQETQLNSQPNEPTKEPPNGTGAGQQLSLASPAGLGTGLSSLNSKKQKQKPKAQA</sequence>
<dbReference type="PANTHER" id="PTHR12601">
    <property type="entry name" value="EUKARYOTIC TRANSLATION INITIATION FACTOR 3 SUBUNIT EIF-3"/>
    <property type="match status" value="1"/>
</dbReference>
<evidence type="ECO:0000256" key="3">
    <source>
        <dbReference type="SAM" id="MobiDB-lite"/>
    </source>
</evidence>
<dbReference type="InterPro" id="IPR019734">
    <property type="entry name" value="TPR_rpt"/>
</dbReference>
<dbReference type="Pfam" id="PF05303">
    <property type="entry name" value="GSKIP_dom"/>
    <property type="match status" value="1"/>
</dbReference>
<dbReference type="Pfam" id="PF12807">
    <property type="entry name" value="eIF3_p135"/>
    <property type="match status" value="1"/>
</dbReference>
<name>A0A835RZ65_VANPL</name>
<evidence type="ECO:0000256" key="2">
    <source>
        <dbReference type="PROSITE-ProRule" id="PRU00339"/>
    </source>
</evidence>
<dbReference type="InterPro" id="IPR023231">
    <property type="entry name" value="GSKIP_dom_sf"/>
</dbReference>
<dbReference type="InterPro" id="IPR028275">
    <property type="entry name" value="CLU_N"/>
</dbReference>
<gene>
    <name evidence="5" type="ORF">HPP92_003005</name>
</gene>
<dbReference type="InterPro" id="IPR011990">
    <property type="entry name" value="TPR-like_helical_dom_sf"/>
</dbReference>